<evidence type="ECO:0000256" key="3">
    <source>
        <dbReference type="ARBA" id="ARBA00022670"/>
    </source>
</evidence>
<evidence type="ECO:0000259" key="8">
    <source>
        <dbReference type="Pfam" id="PF00557"/>
    </source>
</evidence>
<dbReference type="Proteomes" id="UP000663859">
    <property type="component" value="Unassembled WGS sequence"/>
</dbReference>
<dbReference type="GO" id="GO:0070006">
    <property type="term" value="F:metalloaminopeptidase activity"/>
    <property type="evidence" value="ECO:0007669"/>
    <property type="project" value="UniProtKB-UniRule"/>
</dbReference>
<dbReference type="RefSeq" id="WP_236027839.1">
    <property type="nucleotide sequence ID" value="NZ_CAJNOB010000011.1"/>
</dbReference>
<feature type="binding site" evidence="6">
    <location>
        <position position="176"/>
    </location>
    <ligand>
        <name>substrate</name>
    </ligand>
</feature>
<feature type="binding site" evidence="6">
    <location>
        <position position="78"/>
    </location>
    <ligand>
        <name>substrate</name>
    </ligand>
</feature>
<keyword evidence="4 6" id="KW-0479">Metal-binding</keyword>
<feature type="binding site" evidence="6">
    <location>
        <position position="106"/>
    </location>
    <ligand>
        <name>a divalent metal cation</name>
        <dbReference type="ChEBI" id="CHEBI:60240"/>
        <label>1</label>
    </ligand>
</feature>
<dbReference type="PANTHER" id="PTHR43330:SF27">
    <property type="entry name" value="METHIONINE AMINOPEPTIDASE"/>
    <property type="match status" value="1"/>
</dbReference>
<feature type="binding site" evidence="6">
    <location>
        <position position="106"/>
    </location>
    <ligand>
        <name>a divalent metal cation</name>
        <dbReference type="ChEBI" id="CHEBI:60240"/>
        <label>2</label>
        <note>catalytic</note>
    </ligand>
</feature>
<evidence type="ECO:0000256" key="6">
    <source>
        <dbReference type="HAMAP-Rule" id="MF_01974"/>
    </source>
</evidence>
<evidence type="ECO:0000256" key="2">
    <source>
        <dbReference type="ARBA" id="ARBA00022438"/>
    </source>
</evidence>
<evidence type="ECO:0000256" key="5">
    <source>
        <dbReference type="ARBA" id="ARBA00022801"/>
    </source>
</evidence>
<keyword evidence="3 6" id="KW-0645">Protease</keyword>
<dbReference type="GO" id="GO:0046872">
    <property type="term" value="F:metal ion binding"/>
    <property type="evidence" value="ECO:0007669"/>
    <property type="project" value="UniProtKB-UniRule"/>
</dbReference>
<keyword evidence="5 6" id="KW-0378">Hydrolase</keyword>
<dbReference type="InterPro" id="IPR036005">
    <property type="entry name" value="Creatinase/aminopeptidase-like"/>
</dbReference>
<evidence type="ECO:0000256" key="1">
    <source>
        <dbReference type="ARBA" id="ARBA00002521"/>
    </source>
</evidence>
<comment type="cofactor">
    <cofactor evidence="6">
        <name>Co(2+)</name>
        <dbReference type="ChEBI" id="CHEBI:48828"/>
    </cofactor>
    <cofactor evidence="6">
        <name>Zn(2+)</name>
        <dbReference type="ChEBI" id="CHEBI:29105"/>
    </cofactor>
    <cofactor evidence="6">
        <name>Mn(2+)</name>
        <dbReference type="ChEBI" id="CHEBI:29035"/>
    </cofactor>
    <cofactor evidence="6">
        <name>Fe(2+)</name>
        <dbReference type="ChEBI" id="CHEBI:29033"/>
    </cofactor>
    <text evidence="6">Binds 2 divalent metal cations per subunit. Has a high-affinity and a low affinity metal-binding site. The true nature of the physiological cofactor is under debate. The enzyme is active with cobalt, zinc, manganese or divalent iron ions. Most likely, methionine aminopeptidases function as mononuclear Fe(2+)-metalloproteases under physiological conditions, and the catalytically relevant metal-binding site has been assigned to the histidine-containing high-affinity site.</text>
</comment>
<feature type="binding site" evidence="6">
    <location>
        <position position="233"/>
    </location>
    <ligand>
        <name>a divalent metal cation</name>
        <dbReference type="ChEBI" id="CHEBI:60240"/>
        <label>2</label>
        <note>catalytic</note>
    </ligand>
</feature>
<sequence length="262" mass="28510">MRILIKSSRQVNAMRRSCRLVAWILQKLAERVEPGLSTREIDRYAAELIRRVGAQSAFLGYRGFPGHICISVNEEVVHGIGGDRRIQYGDLVKLDVGIVKEGWVGDTATTVVVGVTDPESARLVEVTREALAAGIEQAWPGKQVGDISSAIEKVVTQHGFSVVREFVGHGVGRHLHEEPQIPNFGKPGTGPRLRPGMTLAIEPMVNAGLPGVEVLRDGWTVVTLDRRRSAHFEHTVLVTEEGPEILTVLAEPDLVGKQGAGN</sequence>
<dbReference type="Pfam" id="PF00557">
    <property type="entry name" value="Peptidase_M24"/>
    <property type="match status" value="1"/>
</dbReference>
<name>A0A8J2BSJ7_9BACT</name>
<dbReference type="InterPro" id="IPR001714">
    <property type="entry name" value="Pept_M24_MAP"/>
</dbReference>
<dbReference type="Gene3D" id="3.90.230.10">
    <property type="entry name" value="Creatinase/methionine aminopeptidase superfamily"/>
    <property type="match status" value="1"/>
</dbReference>
<comment type="caution">
    <text evidence="9">The sequence shown here is derived from an EMBL/GenBank/DDBJ whole genome shotgun (WGS) entry which is preliminary data.</text>
</comment>
<dbReference type="CDD" id="cd01086">
    <property type="entry name" value="MetAP1"/>
    <property type="match status" value="1"/>
</dbReference>
<evidence type="ECO:0000256" key="4">
    <source>
        <dbReference type="ARBA" id="ARBA00022723"/>
    </source>
</evidence>
<dbReference type="GO" id="GO:0005829">
    <property type="term" value="C:cytosol"/>
    <property type="evidence" value="ECO:0007669"/>
    <property type="project" value="TreeGrafter"/>
</dbReference>
<dbReference type="NCBIfam" id="TIGR00500">
    <property type="entry name" value="met_pdase_I"/>
    <property type="match status" value="1"/>
</dbReference>
<dbReference type="InterPro" id="IPR000994">
    <property type="entry name" value="Pept_M24"/>
</dbReference>
<accession>A0A8J2BSJ7</accession>
<reference evidence="9" key="1">
    <citation type="submission" date="2021-02" db="EMBL/GenBank/DDBJ databases">
        <authorList>
            <person name="Cremers G."/>
            <person name="Picone N."/>
        </authorList>
    </citation>
    <scope>NUCLEOTIDE SEQUENCE</scope>
    <source>
        <strain evidence="9">PQ17</strain>
    </source>
</reference>
<dbReference type="PRINTS" id="PR00599">
    <property type="entry name" value="MAPEPTIDASE"/>
</dbReference>
<comment type="similarity">
    <text evidence="6">Belongs to the peptidase M24A family. Methionine aminopeptidase type 1 subfamily.</text>
</comment>
<dbReference type="PROSITE" id="PS00680">
    <property type="entry name" value="MAP_1"/>
    <property type="match status" value="1"/>
</dbReference>
<dbReference type="SUPFAM" id="SSF55920">
    <property type="entry name" value="Creatinase/aminopeptidase"/>
    <property type="match status" value="1"/>
</dbReference>
<evidence type="ECO:0000313" key="10">
    <source>
        <dbReference type="Proteomes" id="UP000663859"/>
    </source>
</evidence>
<protein>
    <recommendedName>
        <fullName evidence="6 7">Methionine aminopeptidase</fullName>
        <shortName evidence="6">MAP</shortName>
        <shortName evidence="6">MetAP</shortName>
        <ecNumber evidence="6 7">3.4.11.18</ecNumber>
    </recommendedName>
    <alternativeName>
        <fullName evidence="6">Peptidase M</fullName>
    </alternativeName>
</protein>
<comment type="catalytic activity">
    <reaction evidence="6 7">
        <text>Release of N-terminal amino acids, preferentially methionine, from peptides and arylamides.</text>
        <dbReference type="EC" id="3.4.11.18"/>
    </reaction>
</comment>
<dbReference type="AlphaFoldDB" id="A0A8J2BSJ7"/>
<keyword evidence="2 6" id="KW-0031">Aminopeptidase</keyword>
<proteinExistence type="inferred from homology"/>
<organism evidence="9 10">
    <name type="scientific">Candidatus Methylacidithermus pantelleriae</name>
    <dbReference type="NCBI Taxonomy" id="2744239"/>
    <lineage>
        <taxon>Bacteria</taxon>
        <taxon>Pseudomonadati</taxon>
        <taxon>Verrucomicrobiota</taxon>
        <taxon>Methylacidiphilae</taxon>
        <taxon>Methylacidiphilales</taxon>
        <taxon>Methylacidiphilaceae</taxon>
        <taxon>Candidatus Methylacidithermus</taxon>
    </lineage>
</organism>
<evidence type="ECO:0000313" key="9">
    <source>
        <dbReference type="EMBL" id="CAF0695439.1"/>
    </source>
</evidence>
<feature type="binding site" evidence="6">
    <location>
        <position position="202"/>
    </location>
    <ligand>
        <name>a divalent metal cation</name>
        <dbReference type="ChEBI" id="CHEBI:60240"/>
        <label>2</label>
        <note>catalytic</note>
    </ligand>
</feature>
<keyword evidence="10" id="KW-1185">Reference proteome</keyword>
<feature type="binding site" evidence="6">
    <location>
        <position position="169"/>
    </location>
    <ligand>
        <name>a divalent metal cation</name>
        <dbReference type="ChEBI" id="CHEBI:60240"/>
        <label>2</label>
        <note>catalytic</note>
    </ligand>
</feature>
<feature type="binding site" evidence="6">
    <location>
        <position position="233"/>
    </location>
    <ligand>
        <name>a divalent metal cation</name>
        <dbReference type="ChEBI" id="CHEBI:60240"/>
        <label>1</label>
    </ligand>
</feature>
<dbReference type="EC" id="3.4.11.18" evidence="6 7"/>
<feature type="binding site" evidence="6">
    <location>
        <position position="95"/>
    </location>
    <ligand>
        <name>a divalent metal cation</name>
        <dbReference type="ChEBI" id="CHEBI:60240"/>
        <label>1</label>
    </ligand>
</feature>
<comment type="subunit">
    <text evidence="6">Monomer.</text>
</comment>
<dbReference type="GO" id="GO:0006508">
    <property type="term" value="P:proteolysis"/>
    <property type="evidence" value="ECO:0007669"/>
    <property type="project" value="UniProtKB-KW"/>
</dbReference>
<dbReference type="GO" id="GO:0004239">
    <property type="term" value="F:initiator methionyl aminopeptidase activity"/>
    <property type="evidence" value="ECO:0007669"/>
    <property type="project" value="UniProtKB-UniRule"/>
</dbReference>
<feature type="domain" description="Peptidase M24" evidence="8">
    <location>
        <begin position="13"/>
        <end position="240"/>
    </location>
</feature>
<evidence type="ECO:0000256" key="7">
    <source>
        <dbReference type="RuleBase" id="RU003653"/>
    </source>
</evidence>
<dbReference type="PANTHER" id="PTHR43330">
    <property type="entry name" value="METHIONINE AMINOPEPTIDASE"/>
    <property type="match status" value="1"/>
</dbReference>
<gene>
    <name evidence="6 9" type="primary">map</name>
    <name evidence="9" type="ORF">MPNT_190042</name>
</gene>
<dbReference type="EMBL" id="CAJNOB010000011">
    <property type="protein sequence ID" value="CAF0695439.1"/>
    <property type="molecule type" value="Genomic_DNA"/>
</dbReference>
<comment type="function">
    <text evidence="1 6">Removes the N-terminal methionine from nascent proteins. The N-terminal methionine is often cleaved when the second residue in the primary sequence is small and uncharged (Met-Ala-, Cys, Gly, Pro, Ser, Thr, or Val). Requires deformylation of the N(alpha)-formylated initiator methionine before it can be hydrolyzed.</text>
</comment>
<dbReference type="InterPro" id="IPR002467">
    <property type="entry name" value="Pept_M24A_MAP1"/>
</dbReference>
<dbReference type="HAMAP" id="MF_01974">
    <property type="entry name" value="MetAP_1"/>
    <property type="match status" value="1"/>
</dbReference>